<keyword evidence="2" id="KW-1185">Reference proteome</keyword>
<reference evidence="1 2" key="1">
    <citation type="submission" date="2024-11" db="EMBL/GenBank/DDBJ databases">
        <title>A near-complete genome assembly of Cinchona calisaya.</title>
        <authorList>
            <person name="Lian D.C."/>
            <person name="Zhao X.W."/>
            <person name="Wei L."/>
        </authorList>
    </citation>
    <scope>NUCLEOTIDE SEQUENCE [LARGE SCALE GENOMIC DNA]</scope>
    <source>
        <tissue evidence="1">Nenye</tissue>
    </source>
</reference>
<sequence length="132" mass="15594">MICQIFKSPHNFLPHNEILEGNPRLDEQKITRLNKMKGHRKNLKLRSEKTSRHQVQRQEVRKNPYLQLARSKSYSQLFTFLPPAESHPLKILAPLVPTKLLSIMTIQAQNEDHPKRKCLELNQFEVQQIYSE</sequence>
<accession>A0ABD2Z3Y3</accession>
<dbReference type="Proteomes" id="UP001630127">
    <property type="component" value="Unassembled WGS sequence"/>
</dbReference>
<protein>
    <submittedName>
        <fullName evidence="1">Uncharacterized protein</fullName>
    </submittedName>
</protein>
<proteinExistence type="predicted"/>
<gene>
    <name evidence="1" type="ORF">ACH5RR_026161</name>
</gene>
<dbReference type="AlphaFoldDB" id="A0ABD2Z3Y3"/>
<dbReference type="EMBL" id="JBJUIK010000011">
    <property type="protein sequence ID" value="KAL3513444.1"/>
    <property type="molecule type" value="Genomic_DNA"/>
</dbReference>
<name>A0ABD2Z3Y3_9GENT</name>
<evidence type="ECO:0000313" key="2">
    <source>
        <dbReference type="Proteomes" id="UP001630127"/>
    </source>
</evidence>
<evidence type="ECO:0000313" key="1">
    <source>
        <dbReference type="EMBL" id="KAL3513444.1"/>
    </source>
</evidence>
<organism evidence="1 2">
    <name type="scientific">Cinchona calisaya</name>
    <dbReference type="NCBI Taxonomy" id="153742"/>
    <lineage>
        <taxon>Eukaryota</taxon>
        <taxon>Viridiplantae</taxon>
        <taxon>Streptophyta</taxon>
        <taxon>Embryophyta</taxon>
        <taxon>Tracheophyta</taxon>
        <taxon>Spermatophyta</taxon>
        <taxon>Magnoliopsida</taxon>
        <taxon>eudicotyledons</taxon>
        <taxon>Gunneridae</taxon>
        <taxon>Pentapetalae</taxon>
        <taxon>asterids</taxon>
        <taxon>lamiids</taxon>
        <taxon>Gentianales</taxon>
        <taxon>Rubiaceae</taxon>
        <taxon>Cinchonoideae</taxon>
        <taxon>Cinchoneae</taxon>
        <taxon>Cinchona</taxon>
    </lineage>
</organism>
<comment type="caution">
    <text evidence="1">The sequence shown here is derived from an EMBL/GenBank/DDBJ whole genome shotgun (WGS) entry which is preliminary data.</text>
</comment>